<reference evidence="1" key="2">
    <citation type="journal article" date="2021" name="Syst. Appl. Microbiol.">
        <title>Roseomonas hellenica sp. nov., isolated from roots of wild-growing Alkanna tinctoria.</title>
        <authorList>
            <person name="Rat A."/>
            <person name="Naranjo H.D."/>
            <person name="Lebbe L."/>
            <person name="Cnockaert M."/>
            <person name="Krigas N."/>
            <person name="Grigoriadou K."/>
            <person name="Maloupa E."/>
            <person name="Willems A."/>
        </authorList>
    </citation>
    <scope>NUCLEOTIDE SEQUENCE</scope>
    <source>
        <strain evidence="1">LMG 31228</strain>
    </source>
</reference>
<gene>
    <name evidence="1" type="ORF">GXW74_07340</name>
</gene>
<evidence type="ECO:0000313" key="1">
    <source>
        <dbReference type="EMBL" id="MBR0680295.1"/>
    </source>
</evidence>
<sequence length="324" mass="34423">MQTGPWRRRFMHDLLFAIEGSGWHEPELKDSIGFRWSGPGHFSVLRVPAPVGPGRGEAHVLLMPGEAVPAPAIFLNGHRLEVAPRRLGAFDVLDFAWDAAAMAGEPRAEFWFHAERLRQLPAPGERMRRVGFRLSTLVIEPAAHGPAAAGEALALIAGRRFLQERLPVAAGRARLAFRSDGEARLLDMRLEGARLGPSPQPHLALALRAAPTGLDLALAAPGAPAVPLHLDVAGTLVLPGGLAPRESLLLARLLAALPDAYARWLDEAMVGAAPDAELLAFWRCRLSALARGAEGVLAATLADGPDLFAGNPALPFAWPAPGSG</sequence>
<dbReference type="RefSeq" id="WP_211845823.1">
    <property type="nucleotide sequence ID" value="NZ_JAAEDL010000005.1"/>
</dbReference>
<dbReference type="EMBL" id="JAAEDL010000005">
    <property type="protein sequence ID" value="MBR0680295.1"/>
    <property type="molecule type" value="Genomic_DNA"/>
</dbReference>
<keyword evidence="2" id="KW-1185">Reference proteome</keyword>
<proteinExistence type="predicted"/>
<organism evidence="1 2">
    <name type="scientific">Neoroseomonas eburnea</name>
    <dbReference type="NCBI Taxonomy" id="1346889"/>
    <lineage>
        <taxon>Bacteria</taxon>
        <taxon>Pseudomonadati</taxon>
        <taxon>Pseudomonadota</taxon>
        <taxon>Alphaproteobacteria</taxon>
        <taxon>Acetobacterales</taxon>
        <taxon>Acetobacteraceae</taxon>
        <taxon>Neoroseomonas</taxon>
    </lineage>
</organism>
<comment type="caution">
    <text evidence="1">The sequence shown here is derived from an EMBL/GenBank/DDBJ whole genome shotgun (WGS) entry which is preliminary data.</text>
</comment>
<protein>
    <submittedName>
        <fullName evidence="1">Uncharacterized protein</fullName>
    </submittedName>
</protein>
<evidence type="ECO:0000313" key="2">
    <source>
        <dbReference type="Proteomes" id="UP001138709"/>
    </source>
</evidence>
<accession>A0A9X9X9A9</accession>
<name>A0A9X9X9A9_9PROT</name>
<dbReference type="Proteomes" id="UP001138709">
    <property type="component" value="Unassembled WGS sequence"/>
</dbReference>
<reference evidence="1" key="1">
    <citation type="submission" date="2020-01" db="EMBL/GenBank/DDBJ databases">
        <authorList>
            <person name="Rat A."/>
        </authorList>
    </citation>
    <scope>NUCLEOTIDE SEQUENCE</scope>
    <source>
        <strain evidence="1">LMG 31228</strain>
    </source>
</reference>
<dbReference type="AlphaFoldDB" id="A0A9X9X9A9"/>